<dbReference type="InterPro" id="IPR036467">
    <property type="entry name" value="LS/RS_sf"/>
</dbReference>
<dbReference type="GO" id="GO:0009231">
    <property type="term" value="P:riboflavin biosynthetic process"/>
    <property type="evidence" value="ECO:0007669"/>
    <property type="project" value="UniProtKB-UniRule"/>
</dbReference>
<comment type="pathway">
    <text evidence="1 7">Cofactor biosynthesis; riboflavin biosynthesis; riboflavin from 2-hydroxy-3-oxobutyl phosphate and 5-amino-6-(D-ribitylamino)uracil: step 1/2.</text>
</comment>
<evidence type="ECO:0000256" key="1">
    <source>
        <dbReference type="ARBA" id="ARBA00004917"/>
    </source>
</evidence>
<feature type="binding site" evidence="7">
    <location>
        <begin position="64"/>
        <end position="66"/>
    </location>
    <ligand>
        <name>5-amino-6-(D-ribitylamino)uracil</name>
        <dbReference type="ChEBI" id="CHEBI:15934"/>
    </ligand>
</feature>
<feature type="region of interest" description="Disordered" evidence="8">
    <location>
        <begin position="1"/>
        <end position="24"/>
    </location>
</feature>
<feature type="binding site" evidence="7">
    <location>
        <position position="111"/>
    </location>
    <ligand>
        <name>(2S)-2-hydroxy-3-oxobutyl phosphate</name>
        <dbReference type="ChEBI" id="CHEBI:58830"/>
    </ligand>
</feature>
<keyword evidence="5 7" id="KW-0808">Transferase</keyword>
<evidence type="ECO:0000256" key="4">
    <source>
        <dbReference type="ARBA" id="ARBA00022619"/>
    </source>
</evidence>
<comment type="similarity">
    <text evidence="2 7">Belongs to the DMRL synthase family.</text>
</comment>
<evidence type="ECO:0000313" key="10">
    <source>
        <dbReference type="Proteomes" id="UP000318093"/>
    </source>
</evidence>
<dbReference type="PANTHER" id="PTHR21058">
    <property type="entry name" value="6,7-DIMETHYL-8-RIBITYLLUMAZINE SYNTHASE DMRL SYNTHASE LUMAZINE SYNTHASE"/>
    <property type="match status" value="1"/>
</dbReference>
<evidence type="ECO:0000313" key="9">
    <source>
        <dbReference type="EMBL" id="TMI78054.1"/>
    </source>
</evidence>
<comment type="caution">
    <text evidence="9">The sequence shown here is derived from an EMBL/GenBank/DDBJ whole genome shotgun (WGS) entry which is preliminary data.</text>
</comment>
<gene>
    <name evidence="7" type="primary">ribH</name>
    <name evidence="9" type="ORF">E6H03_12750</name>
</gene>
<dbReference type="InterPro" id="IPR034964">
    <property type="entry name" value="LS"/>
</dbReference>
<feature type="binding site" evidence="7">
    <location>
        <position position="6"/>
    </location>
    <ligand>
        <name>5-amino-6-(D-ribitylamino)uracil</name>
        <dbReference type="ChEBI" id="CHEBI:15934"/>
    </ligand>
</feature>
<evidence type="ECO:0000256" key="7">
    <source>
        <dbReference type="HAMAP-Rule" id="MF_00178"/>
    </source>
</evidence>
<feature type="active site" description="Proton donor" evidence="7">
    <location>
        <position position="72"/>
    </location>
</feature>
<feature type="binding site" evidence="7">
    <location>
        <begin position="69"/>
        <end position="70"/>
    </location>
    <ligand>
        <name>(2S)-2-hydroxy-3-oxobutyl phosphate</name>
        <dbReference type="ChEBI" id="CHEBI:58830"/>
    </ligand>
</feature>
<comment type="catalytic activity">
    <reaction evidence="6 7">
        <text>(2S)-2-hydroxy-3-oxobutyl phosphate + 5-amino-6-(D-ribitylamino)uracil = 6,7-dimethyl-8-(1-D-ribityl)lumazine + phosphate + 2 H2O + H(+)</text>
        <dbReference type="Rhea" id="RHEA:26152"/>
        <dbReference type="ChEBI" id="CHEBI:15377"/>
        <dbReference type="ChEBI" id="CHEBI:15378"/>
        <dbReference type="ChEBI" id="CHEBI:15934"/>
        <dbReference type="ChEBI" id="CHEBI:43474"/>
        <dbReference type="ChEBI" id="CHEBI:58201"/>
        <dbReference type="ChEBI" id="CHEBI:58830"/>
        <dbReference type="EC" id="2.5.1.78"/>
    </reaction>
</comment>
<dbReference type="InterPro" id="IPR002180">
    <property type="entry name" value="LS/RS"/>
</dbReference>
<evidence type="ECO:0000256" key="5">
    <source>
        <dbReference type="ARBA" id="ARBA00022679"/>
    </source>
</evidence>
<dbReference type="NCBIfam" id="TIGR00114">
    <property type="entry name" value="lumazine-synth"/>
    <property type="match status" value="1"/>
</dbReference>
<feature type="compositionally biased region" description="Basic and acidic residues" evidence="8">
    <location>
        <begin position="1"/>
        <end position="13"/>
    </location>
</feature>
<evidence type="ECO:0000256" key="2">
    <source>
        <dbReference type="ARBA" id="ARBA00007424"/>
    </source>
</evidence>
<comment type="function">
    <text evidence="7">Catalyzes the formation of 6,7-dimethyl-8-ribityllumazine by condensation of 5-amino-6-(D-ribitylamino)uracil with 3,4-dihydroxy-2-butanone 4-phosphate. This is the penultimate step in the biosynthesis of riboflavin.</text>
</comment>
<accession>A0A537J3C3</accession>
<dbReference type="UniPathway" id="UPA00275">
    <property type="reaction ID" value="UER00404"/>
</dbReference>
<feature type="binding site" evidence="7">
    <location>
        <position position="97"/>
    </location>
    <ligand>
        <name>5-amino-6-(D-ribitylamino)uracil</name>
        <dbReference type="ChEBI" id="CHEBI:15934"/>
    </ligand>
</feature>
<dbReference type="Gene3D" id="3.40.50.960">
    <property type="entry name" value="Lumazine/riboflavin synthase"/>
    <property type="match status" value="1"/>
</dbReference>
<protein>
    <recommendedName>
        <fullName evidence="3 7">6,7-dimethyl-8-ribityllumazine synthase</fullName>
        <shortName evidence="7">DMRL synthase</shortName>
        <shortName evidence="7">LS</shortName>
        <shortName evidence="7">Lumazine synthase</shortName>
        <ecNumber evidence="3 7">2.5.1.78</ecNumber>
    </recommendedName>
</protein>
<dbReference type="Pfam" id="PF00885">
    <property type="entry name" value="DMRL_synthase"/>
    <property type="match status" value="1"/>
</dbReference>
<dbReference type="AlphaFoldDB" id="A0A537J3C3"/>
<dbReference type="GO" id="GO:0009349">
    <property type="term" value="C:riboflavin synthase complex"/>
    <property type="evidence" value="ECO:0007669"/>
    <property type="project" value="UniProtKB-UniRule"/>
</dbReference>
<evidence type="ECO:0000256" key="6">
    <source>
        <dbReference type="ARBA" id="ARBA00048785"/>
    </source>
</evidence>
<dbReference type="CDD" id="cd09209">
    <property type="entry name" value="Lumazine_synthase-I"/>
    <property type="match status" value="1"/>
</dbReference>
<reference evidence="9 10" key="1">
    <citation type="journal article" date="2019" name="Nat. Microbiol.">
        <title>Mediterranean grassland soil C-N compound turnover is dependent on rainfall and depth, and is mediated by genomically divergent microorganisms.</title>
        <authorList>
            <person name="Diamond S."/>
            <person name="Andeer P.F."/>
            <person name="Li Z."/>
            <person name="Crits-Christoph A."/>
            <person name="Burstein D."/>
            <person name="Anantharaman K."/>
            <person name="Lane K.R."/>
            <person name="Thomas B.C."/>
            <person name="Pan C."/>
            <person name="Northen T.R."/>
            <person name="Banfield J.F."/>
        </authorList>
    </citation>
    <scope>NUCLEOTIDE SEQUENCE [LARGE SCALE GENOMIC DNA]</scope>
    <source>
        <strain evidence="9">NP_6</strain>
    </source>
</reference>
<organism evidence="9 10">
    <name type="scientific">Candidatus Segetimicrobium genomatis</name>
    <dbReference type="NCBI Taxonomy" id="2569760"/>
    <lineage>
        <taxon>Bacteria</taxon>
        <taxon>Bacillati</taxon>
        <taxon>Candidatus Sysuimicrobiota</taxon>
        <taxon>Candidatus Sysuimicrobiia</taxon>
        <taxon>Candidatus Sysuimicrobiales</taxon>
        <taxon>Candidatus Segetimicrobiaceae</taxon>
        <taxon>Candidatus Segetimicrobium</taxon>
    </lineage>
</organism>
<dbReference type="SUPFAM" id="SSF52121">
    <property type="entry name" value="Lumazine synthase"/>
    <property type="match status" value="1"/>
</dbReference>
<dbReference type="GO" id="GO:0000906">
    <property type="term" value="F:6,7-dimethyl-8-ribityllumazine synthase activity"/>
    <property type="evidence" value="ECO:0007669"/>
    <property type="project" value="UniProtKB-UniRule"/>
</dbReference>
<dbReference type="Proteomes" id="UP000318093">
    <property type="component" value="Unassembled WGS sequence"/>
</dbReference>
<feature type="binding site" evidence="7">
    <location>
        <begin position="40"/>
        <end position="42"/>
    </location>
    <ligand>
        <name>5-amino-6-(D-ribitylamino)uracil</name>
        <dbReference type="ChEBI" id="CHEBI:15934"/>
    </ligand>
</feature>
<dbReference type="PANTHER" id="PTHR21058:SF0">
    <property type="entry name" value="6,7-DIMETHYL-8-RIBITYLLUMAZINE SYNTHASE"/>
    <property type="match status" value="1"/>
</dbReference>
<dbReference type="EMBL" id="VBAN01000454">
    <property type="protein sequence ID" value="TMI78054.1"/>
    <property type="molecule type" value="Genomic_DNA"/>
</dbReference>
<name>A0A537J3C3_9BACT</name>
<proteinExistence type="inferred from homology"/>
<keyword evidence="4 7" id="KW-0686">Riboflavin biosynthesis</keyword>
<sequence length="143" mass="15035">MAGRDWGRRRVGEPLRGGRSGAGLRGVPEDQVDVAWAPGAYDLPVVAQTLARSGRYDALVCLGCVIRGETTHDRYVALGATTGLMQVSLEAALPVTFGVLTTQTLEQAEARSGGAHGNKGEDAALAAVELANLLRQIRAPQRS</sequence>
<dbReference type="HAMAP" id="MF_00178">
    <property type="entry name" value="Lumazine_synth"/>
    <property type="match status" value="1"/>
</dbReference>
<dbReference type="EC" id="2.5.1.78" evidence="3 7"/>
<evidence type="ECO:0000256" key="8">
    <source>
        <dbReference type="SAM" id="MobiDB-lite"/>
    </source>
</evidence>
<evidence type="ECO:0000256" key="3">
    <source>
        <dbReference type="ARBA" id="ARBA00012664"/>
    </source>
</evidence>